<evidence type="ECO:0000259" key="2">
    <source>
        <dbReference type="Pfam" id="PF25318"/>
    </source>
</evidence>
<feature type="region of interest" description="Disordered" evidence="1">
    <location>
        <begin position="465"/>
        <end position="485"/>
    </location>
</feature>
<comment type="caution">
    <text evidence="3">The sequence shown here is derived from an EMBL/GenBank/DDBJ whole genome shotgun (WGS) entry which is preliminary data.</text>
</comment>
<dbReference type="InterPro" id="IPR057511">
    <property type="entry name" value="WH_GDS1"/>
</dbReference>
<reference evidence="3" key="2">
    <citation type="submission" date="2021-01" db="EMBL/GenBank/DDBJ databases">
        <authorList>
            <person name="Schikora-Tamarit M.A."/>
        </authorList>
    </citation>
    <scope>NUCLEOTIDE SEQUENCE</scope>
    <source>
        <strain evidence="3">CBS6341</strain>
    </source>
</reference>
<feature type="compositionally biased region" description="Basic and acidic residues" evidence="1">
    <location>
        <begin position="50"/>
        <end position="66"/>
    </location>
</feature>
<accession>A0A9P8PXU6</accession>
<dbReference type="Proteomes" id="UP000769528">
    <property type="component" value="Unassembled WGS sequence"/>
</dbReference>
<reference evidence="3" key="1">
    <citation type="journal article" date="2021" name="Open Biol.">
        <title>Shared evolutionary footprints suggest mitochondrial oxidative damage underlies multiple complex I losses in fungi.</title>
        <authorList>
            <person name="Schikora-Tamarit M.A."/>
            <person name="Marcet-Houben M."/>
            <person name="Nosek J."/>
            <person name="Gabaldon T."/>
        </authorList>
    </citation>
    <scope>NUCLEOTIDE SEQUENCE</scope>
    <source>
        <strain evidence="3">CBS6341</strain>
    </source>
</reference>
<feature type="compositionally biased region" description="Low complexity" evidence="1">
    <location>
        <begin position="38"/>
        <end position="49"/>
    </location>
</feature>
<dbReference type="OrthoDB" id="4090479at2759"/>
<sequence length="525" mass="57185">MALANRRPVAFPVSEAGASTSSPSYKPRRLSLNQDFQSNSALTKSLSSSEGEKDGIIRDEIRESTPDKSVTSTPEETFASPTNTNPSSVSSQSTPPPSGTIKEKKEKPPKEKKEKKEKKESSRAPIATGISTTIPVTGERPKPIEGKSLDDSVLYAIFLILFDNDAEGKGMTVKQICDVLIERHPEMSKLSSKTSNLVSAKLNAYVKRVEKGEKELVYALSREWADASPKRMVYVYRGLLTPDYYVHALAAIESQKQASNDTVENQQVADSAGKKSIFEGFNRDDHLVPSVQHEMKRRATAFDLGITRNSFADAMQLDLSLPQLSIPYSAAPVTASLGLNKSSASGFKIPNNHKDHYHPSNSSTAILDYDLESFDNLNEEEDDDEDMDDFIGGSQNFQVKTTMRAGNKRSKSMSFLQSKKSSHPLTIAAAAPRFLRTQITPTSSATAAAIAALHAATLEDLAPAGSVASGSERDSKFASSLNSNSRHNEPYVAPKWLKAVRDGFLTQDISTPEDISLAELDSMLA</sequence>
<evidence type="ECO:0000313" key="3">
    <source>
        <dbReference type="EMBL" id="KAH3679585.1"/>
    </source>
</evidence>
<proteinExistence type="predicted"/>
<evidence type="ECO:0000313" key="4">
    <source>
        <dbReference type="Proteomes" id="UP000769528"/>
    </source>
</evidence>
<dbReference type="EMBL" id="JAEUBF010000268">
    <property type="protein sequence ID" value="KAH3679585.1"/>
    <property type="molecule type" value="Genomic_DNA"/>
</dbReference>
<gene>
    <name evidence="3" type="ORF">WICMUC_000918</name>
</gene>
<protein>
    <recommendedName>
        <fullName evidence="2">GDS1 winged helix domain-containing protein</fullName>
    </recommendedName>
</protein>
<organism evidence="3 4">
    <name type="scientific">Wickerhamomyces mucosus</name>
    <dbReference type="NCBI Taxonomy" id="1378264"/>
    <lineage>
        <taxon>Eukaryota</taxon>
        <taxon>Fungi</taxon>
        <taxon>Dikarya</taxon>
        <taxon>Ascomycota</taxon>
        <taxon>Saccharomycotina</taxon>
        <taxon>Saccharomycetes</taxon>
        <taxon>Phaffomycetales</taxon>
        <taxon>Wickerhamomycetaceae</taxon>
        <taxon>Wickerhamomyces</taxon>
    </lineage>
</organism>
<name>A0A9P8PXU6_9ASCO</name>
<keyword evidence="4" id="KW-1185">Reference proteome</keyword>
<dbReference type="Pfam" id="PF25318">
    <property type="entry name" value="WHD_GDS1"/>
    <property type="match status" value="1"/>
</dbReference>
<feature type="compositionally biased region" description="Low complexity" evidence="1">
    <location>
        <begin position="80"/>
        <end position="93"/>
    </location>
</feature>
<feature type="region of interest" description="Disordered" evidence="1">
    <location>
        <begin position="1"/>
        <end position="143"/>
    </location>
</feature>
<evidence type="ECO:0000256" key="1">
    <source>
        <dbReference type="SAM" id="MobiDB-lite"/>
    </source>
</evidence>
<feature type="domain" description="GDS1 winged helix" evidence="2">
    <location>
        <begin position="147"/>
        <end position="241"/>
    </location>
</feature>
<feature type="compositionally biased region" description="Basic and acidic residues" evidence="1">
    <location>
        <begin position="101"/>
        <end position="122"/>
    </location>
</feature>
<dbReference type="AlphaFoldDB" id="A0A9P8PXU6"/>